<keyword evidence="1" id="KW-0812">Transmembrane</keyword>
<dbReference type="KEGG" id="cja:CJA_1730"/>
<evidence type="ECO:0000256" key="1">
    <source>
        <dbReference type="SAM" id="Phobius"/>
    </source>
</evidence>
<evidence type="ECO:0000313" key="3">
    <source>
        <dbReference type="EMBL" id="ACE85032.1"/>
    </source>
</evidence>
<gene>
    <name evidence="3" type="ordered locus">CJA_1730</name>
</gene>
<dbReference type="AlphaFoldDB" id="B3PF04"/>
<dbReference type="InterPro" id="IPR046888">
    <property type="entry name" value="pYEATS"/>
</dbReference>
<evidence type="ECO:0000259" key="2">
    <source>
        <dbReference type="Pfam" id="PF20305"/>
    </source>
</evidence>
<keyword evidence="1" id="KW-1133">Transmembrane helix</keyword>
<feature type="transmembrane region" description="Helical" evidence="1">
    <location>
        <begin position="21"/>
        <end position="40"/>
    </location>
</feature>
<feature type="domain" description="Prokaryotic YEATS" evidence="2">
    <location>
        <begin position="159"/>
        <end position="232"/>
    </location>
</feature>
<dbReference type="Proteomes" id="UP000001036">
    <property type="component" value="Chromosome"/>
</dbReference>
<keyword evidence="1" id="KW-0472">Membrane</keyword>
<dbReference type="HOGENOM" id="CLU_1159474_0_0_6"/>
<sequence length="239" mass="26593">MSEPPTFYQTAKSLARNPLGIIALFIILVYAVAGIVISMAKPDFYNNPLHPAVLFLAIFPVVVLAVFAYLVVNHHRNLYAPEDYEDQKDFFRGLAVPAALTGAPGEVAIATSDTSLKIADVQAQTSLNESYTGLVSFGYALLHHAEVIQARTSPRSGRYRVRVWLESIEHRSLSDIESVTYHVWDDFNQSVISTADASSNFDLWLSIYGEFPVLALVKTKEGQTYELQRYIDLPGRPPD</sequence>
<dbReference type="eggNOG" id="COG0784">
    <property type="taxonomic scope" value="Bacteria"/>
</dbReference>
<dbReference type="STRING" id="498211.CJA_1730"/>
<dbReference type="EMBL" id="CP000934">
    <property type="protein sequence ID" value="ACE85032.1"/>
    <property type="molecule type" value="Genomic_DNA"/>
</dbReference>
<evidence type="ECO:0000313" key="4">
    <source>
        <dbReference type="Proteomes" id="UP000001036"/>
    </source>
</evidence>
<organism evidence="3 4">
    <name type="scientific">Cellvibrio japonicus (strain Ueda107)</name>
    <name type="common">Pseudomonas fluorescens subsp. cellulosa</name>
    <dbReference type="NCBI Taxonomy" id="498211"/>
    <lineage>
        <taxon>Bacteria</taxon>
        <taxon>Pseudomonadati</taxon>
        <taxon>Pseudomonadota</taxon>
        <taxon>Gammaproteobacteria</taxon>
        <taxon>Cellvibrionales</taxon>
        <taxon>Cellvibrionaceae</taxon>
        <taxon>Cellvibrio</taxon>
    </lineage>
</organism>
<dbReference type="OrthoDB" id="9180348at2"/>
<accession>B3PF04</accession>
<reference evidence="3 4" key="1">
    <citation type="journal article" date="2008" name="J. Bacteriol.">
        <title>Insights into plant cell wall degradation from the genome sequence of the soil bacterium Cellvibrio japonicus.</title>
        <authorList>
            <person name="Deboy R.T."/>
            <person name="Mongodin E.F."/>
            <person name="Fouts D.E."/>
            <person name="Tailford L.E."/>
            <person name="Khouri H."/>
            <person name="Emerson J.B."/>
            <person name="Mohamoud Y."/>
            <person name="Watkins K."/>
            <person name="Henrissat B."/>
            <person name="Gilbert H.J."/>
            <person name="Nelson K.E."/>
        </authorList>
    </citation>
    <scope>NUCLEOTIDE SEQUENCE [LARGE SCALE GENOMIC DNA]</scope>
    <source>
        <strain evidence="3 4">Ueda107</strain>
    </source>
</reference>
<proteinExistence type="predicted"/>
<dbReference type="Pfam" id="PF20305">
    <property type="entry name" value="pYEATS"/>
    <property type="match status" value="1"/>
</dbReference>
<dbReference type="RefSeq" id="WP_012487351.1">
    <property type="nucleotide sequence ID" value="NC_010995.1"/>
</dbReference>
<feature type="transmembrane region" description="Helical" evidence="1">
    <location>
        <begin position="52"/>
        <end position="72"/>
    </location>
</feature>
<name>B3PF04_CELJU</name>
<protein>
    <recommendedName>
        <fullName evidence="2">Prokaryotic YEATS domain-containing protein</fullName>
    </recommendedName>
</protein>
<keyword evidence="4" id="KW-1185">Reference proteome</keyword>